<evidence type="ECO:0000256" key="3">
    <source>
        <dbReference type="ARBA" id="ARBA00022630"/>
    </source>
</evidence>
<dbReference type="AlphaFoldDB" id="A0A6J7EMQ0"/>
<dbReference type="EMBL" id="CAFBLU010000048">
    <property type="protein sequence ID" value="CAB4882494.1"/>
    <property type="molecule type" value="Genomic_DNA"/>
</dbReference>
<organism evidence="6">
    <name type="scientific">freshwater metagenome</name>
    <dbReference type="NCBI Taxonomy" id="449393"/>
    <lineage>
        <taxon>unclassified sequences</taxon>
        <taxon>metagenomes</taxon>
        <taxon>ecological metagenomes</taxon>
    </lineage>
</organism>
<dbReference type="SUPFAM" id="SSF54373">
    <property type="entry name" value="FAD-linked reductases, C-terminal domain"/>
    <property type="match status" value="1"/>
</dbReference>
<dbReference type="GO" id="GO:0016614">
    <property type="term" value="F:oxidoreductase activity, acting on CH-OH group of donors"/>
    <property type="evidence" value="ECO:0007669"/>
    <property type="project" value="InterPro"/>
</dbReference>
<dbReference type="InterPro" id="IPR007867">
    <property type="entry name" value="GMC_OxRtase_C"/>
</dbReference>
<dbReference type="InterPro" id="IPR012132">
    <property type="entry name" value="GMC_OxRdtase"/>
</dbReference>
<keyword evidence="4" id="KW-0274">FAD</keyword>
<gene>
    <name evidence="6" type="ORF">UFOPK3444_01574</name>
</gene>
<protein>
    <submittedName>
        <fullName evidence="6">Unannotated protein</fullName>
    </submittedName>
</protein>
<dbReference type="PIRSF" id="PIRSF000137">
    <property type="entry name" value="Alcohol_oxidase"/>
    <property type="match status" value="1"/>
</dbReference>
<dbReference type="Gene3D" id="3.30.560.10">
    <property type="entry name" value="Glucose Oxidase, domain 3"/>
    <property type="match status" value="1"/>
</dbReference>
<dbReference type="Pfam" id="PF05199">
    <property type="entry name" value="GMC_oxred_C"/>
    <property type="match status" value="1"/>
</dbReference>
<dbReference type="Gene3D" id="3.50.50.60">
    <property type="entry name" value="FAD/NAD(P)-binding domain"/>
    <property type="match status" value="1"/>
</dbReference>
<accession>A0A6J7EMQ0</accession>
<evidence type="ECO:0000313" key="6">
    <source>
        <dbReference type="EMBL" id="CAB4882494.1"/>
    </source>
</evidence>
<keyword evidence="3" id="KW-0285">Flavoprotein</keyword>
<sequence>MHAADYVIVGAGSAGCAIANRLSEDPSCRVVVLEAGGTNRHPNISIPAAFPKQFKTKLDWNYNTQPEPFCDGRELFLPRGKSLGGSSSMNAMLYVRGRPFDYDMWEQMGATGWSWRDVLPYFMRAEDNSRGKSEYHGVGGPLRVEDNKEPYAFTERFLEAAEAHGIPRIPDYNGPEQDGCSPAQVTQRDGRRWSAADAYLRPAMKRPNVEVVTKAQVLGLEFTGDRVTGVRYADKRGRQRVAQAAQEVILSAGAYNSPQILMLAGIGPAESLSSVGIKARVDLPGVGQNLQDHPFIVSIWDSIIGGTLADADTPANILKWVLKKEGPFTTSVAEAFAFVRSRPGLPAADLQYHFAPGYFSDHGFDEYKEHAVTFGPCLLSPKSRGEVTLGSADPSAPPRIITNTLADPEDMAALVAGVKLSREIAATEPMRSALGREIYPGSGVETDADIEADIRKRVELLYHPVGTCRMGSDDLAVVDPELRVRGVEGLRVADASVMPIISGGNTNAPTIMIGEKAADLIRGSVPATI</sequence>
<proteinExistence type="inferred from homology"/>
<dbReference type="GO" id="GO:0050660">
    <property type="term" value="F:flavin adenine dinucleotide binding"/>
    <property type="evidence" value="ECO:0007669"/>
    <property type="project" value="InterPro"/>
</dbReference>
<dbReference type="PROSITE" id="PS00623">
    <property type="entry name" value="GMC_OXRED_1"/>
    <property type="match status" value="1"/>
</dbReference>
<dbReference type="PANTHER" id="PTHR11552:SF147">
    <property type="entry name" value="CHOLINE DEHYDROGENASE, MITOCHONDRIAL"/>
    <property type="match status" value="1"/>
</dbReference>
<dbReference type="PANTHER" id="PTHR11552">
    <property type="entry name" value="GLUCOSE-METHANOL-CHOLINE GMC OXIDOREDUCTASE"/>
    <property type="match status" value="1"/>
</dbReference>
<feature type="domain" description="Glucose-methanol-choline oxidoreductase N-terminal" evidence="5">
    <location>
        <begin position="80"/>
        <end position="103"/>
    </location>
</feature>
<dbReference type="Pfam" id="PF00732">
    <property type="entry name" value="GMC_oxred_N"/>
    <property type="match status" value="1"/>
</dbReference>
<evidence type="ECO:0000256" key="2">
    <source>
        <dbReference type="ARBA" id="ARBA00010790"/>
    </source>
</evidence>
<dbReference type="InterPro" id="IPR000172">
    <property type="entry name" value="GMC_OxRdtase_N"/>
</dbReference>
<comment type="similarity">
    <text evidence="2">Belongs to the GMC oxidoreductase family.</text>
</comment>
<evidence type="ECO:0000256" key="4">
    <source>
        <dbReference type="ARBA" id="ARBA00022827"/>
    </source>
</evidence>
<dbReference type="SUPFAM" id="SSF51905">
    <property type="entry name" value="FAD/NAD(P)-binding domain"/>
    <property type="match status" value="1"/>
</dbReference>
<evidence type="ECO:0000256" key="1">
    <source>
        <dbReference type="ARBA" id="ARBA00001974"/>
    </source>
</evidence>
<name>A0A6J7EMQ0_9ZZZZ</name>
<dbReference type="InterPro" id="IPR036188">
    <property type="entry name" value="FAD/NAD-bd_sf"/>
</dbReference>
<evidence type="ECO:0000259" key="5">
    <source>
        <dbReference type="PROSITE" id="PS00623"/>
    </source>
</evidence>
<comment type="cofactor">
    <cofactor evidence="1">
        <name>FAD</name>
        <dbReference type="ChEBI" id="CHEBI:57692"/>
    </cofactor>
</comment>
<reference evidence="6" key="1">
    <citation type="submission" date="2020-05" db="EMBL/GenBank/DDBJ databases">
        <authorList>
            <person name="Chiriac C."/>
            <person name="Salcher M."/>
            <person name="Ghai R."/>
            <person name="Kavagutti S V."/>
        </authorList>
    </citation>
    <scope>NUCLEOTIDE SEQUENCE</scope>
</reference>